<dbReference type="InterPro" id="IPR035068">
    <property type="entry name" value="TldD/PmbA_N"/>
</dbReference>
<gene>
    <name evidence="4" type="ordered locus">Mfer_0641</name>
</gene>
<feature type="domain" description="Metalloprotease TldD/E central" evidence="3">
    <location>
        <begin position="112"/>
        <end position="206"/>
    </location>
</feature>
<dbReference type="STRING" id="523846.Mfer_0641"/>
<dbReference type="Pfam" id="PF01523">
    <property type="entry name" value="PmbA_TldD_1st"/>
    <property type="match status" value="1"/>
</dbReference>
<evidence type="ECO:0000259" key="1">
    <source>
        <dbReference type="Pfam" id="PF01523"/>
    </source>
</evidence>
<protein>
    <submittedName>
        <fullName evidence="4">Peptidase U62 modulator of DNA gyrase</fullName>
    </submittedName>
</protein>
<dbReference type="Proteomes" id="UP000002315">
    <property type="component" value="Chromosome"/>
</dbReference>
<dbReference type="InterPro" id="IPR002510">
    <property type="entry name" value="Metalloprtase-TldD/E_N"/>
</dbReference>
<dbReference type="Gene3D" id="3.30.2290.10">
    <property type="entry name" value="PmbA/TldD superfamily"/>
    <property type="match status" value="1"/>
</dbReference>
<dbReference type="InterPro" id="IPR045570">
    <property type="entry name" value="Metalloprtase-TldD/E_cen_dom"/>
</dbReference>
<dbReference type="HOGENOM" id="CLU_026425_4_2_2"/>
<feature type="domain" description="Metalloprotease TldD/E N-terminal" evidence="1">
    <location>
        <begin position="20"/>
        <end position="82"/>
    </location>
</feature>
<dbReference type="KEGG" id="mfv:Mfer_0641"/>
<dbReference type="SUPFAM" id="SSF111283">
    <property type="entry name" value="Putative modulator of DNA gyrase, PmbA/TldD"/>
    <property type="match status" value="1"/>
</dbReference>
<feature type="domain" description="Metalloprotease TldD/E C-terminal" evidence="2">
    <location>
        <begin position="214"/>
        <end position="429"/>
    </location>
</feature>
<evidence type="ECO:0000313" key="5">
    <source>
        <dbReference type="Proteomes" id="UP000002315"/>
    </source>
</evidence>
<keyword evidence="5" id="KW-1185">Reference proteome</keyword>
<sequence length="430" mass="48287">MMIELADEILKKAMIYADDAEVFLEKGKSQEIQIRDNKIDLSWEGSSFGIGLRIIKNNKLGFSYTSDIKKIDKMIENCVKNANSNVKDKNFNFAKPSKYKKPENIYDPKFFEDEIKYEFVKEMIEICKEKNCNLVTGGFSASLNEVTIVNSNDVECYEKSTTFSAYLSVNTGNENKSSAHESDSSRMMDLDPKIAERACNIAIESLKPKSFETCNIDVVFDYHAASSLLDPLVNALNSDNVQRGRSIFANKINQKVATSNLTVYDNGIVDKGINSSSFDDEGVPSQNTTLIKKGILKGFMYDLYTAKKENKKSTGNGLRSSFSETPKVSPTNLIFDFEEKIKMSEIKRAILVYDVLGAHTANPISGDFSVKANNAFLIENGEIKYPIKDIMIFGNVFSMLKKLNAIKSKIRQIGPFIIPKFYVKDIHITA</sequence>
<evidence type="ECO:0000259" key="2">
    <source>
        <dbReference type="Pfam" id="PF19289"/>
    </source>
</evidence>
<evidence type="ECO:0000259" key="3">
    <source>
        <dbReference type="Pfam" id="PF19290"/>
    </source>
</evidence>
<dbReference type="Pfam" id="PF19290">
    <property type="entry name" value="PmbA_TldD_2nd"/>
    <property type="match status" value="1"/>
</dbReference>
<dbReference type="PANTHER" id="PTHR43421:SF1">
    <property type="entry name" value="METALLOPROTEASE PMBA"/>
    <property type="match status" value="1"/>
</dbReference>
<dbReference type="InterPro" id="IPR047657">
    <property type="entry name" value="PmbA"/>
</dbReference>
<name>E3GYQ8_METFV</name>
<dbReference type="InterPro" id="IPR036059">
    <property type="entry name" value="TldD/PmbA_sf"/>
</dbReference>
<dbReference type="GO" id="GO:0005829">
    <property type="term" value="C:cytosol"/>
    <property type="evidence" value="ECO:0007669"/>
    <property type="project" value="TreeGrafter"/>
</dbReference>
<dbReference type="EMBL" id="CP002278">
    <property type="protein sequence ID" value="ADP77440.1"/>
    <property type="molecule type" value="Genomic_DNA"/>
</dbReference>
<evidence type="ECO:0000313" key="4">
    <source>
        <dbReference type="EMBL" id="ADP77440.1"/>
    </source>
</evidence>
<dbReference type="AlphaFoldDB" id="E3GYQ8"/>
<dbReference type="GO" id="GO:0008237">
    <property type="term" value="F:metallopeptidase activity"/>
    <property type="evidence" value="ECO:0007669"/>
    <property type="project" value="InterPro"/>
</dbReference>
<dbReference type="InterPro" id="IPR045569">
    <property type="entry name" value="Metalloprtase-TldD/E_C"/>
</dbReference>
<proteinExistence type="predicted"/>
<dbReference type="PANTHER" id="PTHR43421">
    <property type="entry name" value="METALLOPROTEASE PMBA"/>
    <property type="match status" value="1"/>
</dbReference>
<dbReference type="GO" id="GO:0006508">
    <property type="term" value="P:proteolysis"/>
    <property type="evidence" value="ECO:0007669"/>
    <property type="project" value="InterPro"/>
</dbReference>
<reference evidence="4 5" key="1">
    <citation type="journal article" date="2010" name="Stand. Genomic Sci.">
        <title>Complete genome sequence of Methanothermus fervidus type strain (V24S).</title>
        <authorList>
            <person name="Anderson I."/>
            <person name="Djao O.D."/>
            <person name="Misra M."/>
            <person name="Chertkov O."/>
            <person name="Nolan M."/>
            <person name="Lucas S."/>
            <person name="Lapidus A."/>
            <person name="Del Rio T.G."/>
            <person name="Tice H."/>
            <person name="Cheng J.F."/>
            <person name="Tapia R."/>
            <person name="Han C."/>
            <person name="Goodwin L."/>
            <person name="Pitluck S."/>
            <person name="Liolios K."/>
            <person name="Ivanova N."/>
            <person name="Mavromatis K."/>
            <person name="Mikhailova N."/>
            <person name="Pati A."/>
            <person name="Brambilla E."/>
            <person name="Chen A."/>
            <person name="Palaniappan K."/>
            <person name="Land M."/>
            <person name="Hauser L."/>
            <person name="Chang Y.J."/>
            <person name="Jeffries C.D."/>
            <person name="Sikorski J."/>
            <person name="Spring S."/>
            <person name="Rohde M."/>
            <person name="Eichinger K."/>
            <person name="Huber H."/>
            <person name="Wirth R."/>
            <person name="Goker M."/>
            <person name="Detter J.C."/>
            <person name="Woyke T."/>
            <person name="Bristow J."/>
            <person name="Eisen J.A."/>
            <person name="Markowitz V."/>
            <person name="Hugenholtz P."/>
            <person name="Klenk H.P."/>
            <person name="Kyrpides N.C."/>
        </authorList>
    </citation>
    <scope>NUCLEOTIDE SEQUENCE [LARGE SCALE GENOMIC DNA]</scope>
    <source>
        <strain evidence="5">ATCC 43054 / DSM 2088 / JCM 10308 / V24 S</strain>
    </source>
</reference>
<dbReference type="Pfam" id="PF19289">
    <property type="entry name" value="PmbA_TldD_3rd"/>
    <property type="match status" value="1"/>
</dbReference>
<organism evidence="4 5">
    <name type="scientific">Methanothermus fervidus (strain ATCC 43054 / DSM 2088 / JCM 10308 / V24 S)</name>
    <dbReference type="NCBI Taxonomy" id="523846"/>
    <lineage>
        <taxon>Archaea</taxon>
        <taxon>Methanobacteriati</taxon>
        <taxon>Methanobacteriota</taxon>
        <taxon>Methanomada group</taxon>
        <taxon>Methanobacteria</taxon>
        <taxon>Methanobacteriales</taxon>
        <taxon>Methanothermaceae</taxon>
        <taxon>Methanothermus</taxon>
    </lineage>
</organism>
<accession>E3GYQ8</accession>